<comment type="similarity">
    <text evidence="2">Belongs to the complex I 75 kDa subunit family.</text>
</comment>
<dbReference type="GO" id="GO:0042773">
    <property type="term" value="P:ATP synthesis coupled electron transport"/>
    <property type="evidence" value="ECO:0007669"/>
    <property type="project" value="InterPro"/>
</dbReference>
<dbReference type="Pfam" id="PF04879">
    <property type="entry name" value="Molybdop_Fe4S4"/>
    <property type="match status" value="1"/>
</dbReference>
<keyword evidence="11 16" id="KW-0830">Ubiquinone</keyword>
<dbReference type="GO" id="GO:0003954">
    <property type="term" value="F:NADH dehydrogenase activity"/>
    <property type="evidence" value="ECO:0007669"/>
    <property type="project" value="TreeGrafter"/>
</dbReference>
<dbReference type="InterPro" id="IPR019574">
    <property type="entry name" value="NADH_UbQ_OxRdtase_Gsu_4Fe4S-bd"/>
</dbReference>
<keyword evidence="7" id="KW-1278">Translocase</keyword>
<dbReference type="Gene3D" id="2.20.25.90">
    <property type="entry name" value="ADC-like domains"/>
    <property type="match status" value="1"/>
</dbReference>
<dbReference type="Gene3D" id="3.40.50.740">
    <property type="match status" value="2"/>
</dbReference>
<dbReference type="EMBL" id="CABL01000019">
    <property type="protein sequence ID" value="CBH76159.1"/>
    <property type="molecule type" value="Genomic_DNA"/>
</dbReference>
<proteinExistence type="inferred from homology"/>
<feature type="domain" description="4Fe-4S His(Cys)3-ligated-type" evidence="15">
    <location>
        <begin position="87"/>
        <end position="126"/>
    </location>
</feature>
<dbReference type="GO" id="GO:0016020">
    <property type="term" value="C:membrane"/>
    <property type="evidence" value="ECO:0007669"/>
    <property type="project" value="InterPro"/>
</dbReference>
<organism evidence="16">
    <name type="scientific">mine drainage metagenome</name>
    <dbReference type="NCBI Taxonomy" id="410659"/>
    <lineage>
        <taxon>unclassified sequences</taxon>
        <taxon>metagenomes</taxon>
        <taxon>ecological metagenomes</taxon>
    </lineage>
</organism>
<dbReference type="InterPro" id="IPR036010">
    <property type="entry name" value="2Fe-2S_ferredoxin-like_sf"/>
</dbReference>
<dbReference type="Gene3D" id="3.10.20.740">
    <property type="match status" value="1"/>
</dbReference>
<feature type="domain" description="2Fe-2S ferredoxin-type" evidence="13">
    <location>
        <begin position="9"/>
        <end position="87"/>
    </location>
</feature>
<dbReference type="SUPFAM" id="SSF53706">
    <property type="entry name" value="Formate dehydrogenase/DMSO reductase, domains 1-3"/>
    <property type="match status" value="1"/>
</dbReference>
<dbReference type="PROSITE" id="PS51085">
    <property type="entry name" value="2FE2S_FER_2"/>
    <property type="match status" value="1"/>
</dbReference>
<evidence type="ECO:0000256" key="3">
    <source>
        <dbReference type="ARBA" id="ARBA00022485"/>
    </source>
</evidence>
<keyword evidence="9" id="KW-0411">Iron-sulfur</keyword>
<dbReference type="Gene3D" id="3.30.70.20">
    <property type="match status" value="1"/>
</dbReference>
<dbReference type="AlphaFoldDB" id="E6PI69"/>
<evidence type="ECO:0000256" key="9">
    <source>
        <dbReference type="ARBA" id="ARBA00023014"/>
    </source>
</evidence>
<evidence type="ECO:0000313" key="16">
    <source>
        <dbReference type="EMBL" id="CBH76159.1"/>
    </source>
</evidence>
<sequence length="761" mass="80535">MSSAPATSDLVTLTIDGVPLQVRKGTLLVEAAKLVKQEIPVYCYHTKLGPAGLCRVCLVEVEGMPKLQIGCNTPVAEGMVVRTRGESVEKGRAMVLELLLVNHPLDCPICDKGGECDLQDYAMAYGRGSSDLADPKTSKPKAVDLGPTIVLDEERCVVCQRCVRFDDLIAGERQLVLKDRGHRDMIATATGDPYRHNFTGNVTELCPVGALTSKTYRFKSRPWDLHRTETSCTQCSVGCRINVDVRNGTVLRTMSVEGDDAVSDWWLCDRGRYNVGYIDAPERIKQPLLRRDGTFMQIGWDDAFAIWAKAIRSALDARGPESIAALGGGRLTNEEAYLLARSMRALGVKNIDWRTGRQRQATPGSSGGTLLDLERAGAIVTIGESPAQLAPVMDLRVRKAVRHGARFIRVASHEAAPTMPHLDVADVAAAAAAIPANVTRVALLWDGVDSALARAAFAALEREGRTLLTYISGEQGNARGAEAMGMLPFSGPGYHIADTGRDFAGICADALAGKLDVLAIFGANPALNAADGVRVRDALQAVGFLVVTELFMTETAKLASLVLPAAGAFEKSGSIVNLAGDVLPTAAALAPPDGVLSDFEIITGLARALEIELPDTEVIERATIAAAAALPVGIAFGDERFAGTAKESGHGEGLLLQVTHHAFAGGGTLANDVRLAALRPLPEAAFASADAERLGIRNGDYVDLVGSGGTLHDLLAEVRDSLATGNVAVIGGLSDAAANALAERSRVRVENIRHADALVEA</sequence>
<evidence type="ECO:0000256" key="10">
    <source>
        <dbReference type="ARBA" id="ARBA00023027"/>
    </source>
</evidence>
<dbReference type="GO" id="GO:0046872">
    <property type="term" value="F:metal ion binding"/>
    <property type="evidence" value="ECO:0007669"/>
    <property type="project" value="UniProtKB-KW"/>
</dbReference>
<protein>
    <submittedName>
        <fullName evidence="16">NADH:ubiquinone oxidoreductase, chain G</fullName>
    </submittedName>
</protein>
<dbReference type="InterPro" id="IPR006963">
    <property type="entry name" value="Mopterin_OxRdtase_4Fe-4S_dom"/>
</dbReference>
<feature type="domain" description="4Fe-4S Mo/W bis-MGD-type" evidence="14">
    <location>
        <begin position="225"/>
        <end position="282"/>
    </location>
</feature>
<dbReference type="InterPro" id="IPR050123">
    <property type="entry name" value="Prok_molybdopt-oxidoreductase"/>
</dbReference>
<dbReference type="InterPro" id="IPR001041">
    <property type="entry name" value="2Fe-2S_ferredoxin-type"/>
</dbReference>
<dbReference type="PANTHER" id="PTHR43105">
    <property type="entry name" value="RESPIRATORY NITRATE REDUCTASE"/>
    <property type="match status" value="1"/>
</dbReference>
<keyword evidence="3" id="KW-0004">4Fe-4S</keyword>
<dbReference type="Pfam" id="PF00384">
    <property type="entry name" value="Molybdopterin"/>
    <property type="match status" value="2"/>
</dbReference>
<evidence type="ECO:0000256" key="5">
    <source>
        <dbReference type="ARBA" id="ARBA00022719"/>
    </source>
</evidence>
<evidence type="ECO:0000256" key="8">
    <source>
        <dbReference type="ARBA" id="ARBA00023004"/>
    </source>
</evidence>
<evidence type="ECO:0000256" key="7">
    <source>
        <dbReference type="ARBA" id="ARBA00022967"/>
    </source>
</evidence>
<dbReference type="PROSITE" id="PS00551">
    <property type="entry name" value="MOLYBDOPTERIN_PROK_1"/>
    <property type="match status" value="1"/>
</dbReference>
<dbReference type="Pfam" id="PF22117">
    <property type="entry name" value="Fer4_Nqo3"/>
    <property type="match status" value="1"/>
</dbReference>
<keyword evidence="4" id="KW-0001">2Fe-2S</keyword>
<evidence type="ECO:0000256" key="12">
    <source>
        <dbReference type="ARBA" id="ARBA00034078"/>
    </source>
</evidence>
<dbReference type="InterPro" id="IPR006656">
    <property type="entry name" value="Mopterin_OxRdtase"/>
</dbReference>
<dbReference type="PANTHER" id="PTHR43105:SF10">
    <property type="entry name" value="NADH-QUINONE OXIDOREDUCTASE SUBUNIT G"/>
    <property type="match status" value="1"/>
</dbReference>
<dbReference type="SMART" id="SM00926">
    <property type="entry name" value="Molybdop_Fe4S4"/>
    <property type="match status" value="1"/>
</dbReference>
<evidence type="ECO:0000256" key="6">
    <source>
        <dbReference type="ARBA" id="ARBA00022723"/>
    </source>
</evidence>
<evidence type="ECO:0000256" key="11">
    <source>
        <dbReference type="ARBA" id="ARBA00023075"/>
    </source>
</evidence>
<dbReference type="SUPFAM" id="SSF54292">
    <property type="entry name" value="2Fe-2S ferredoxin-like"/>
    <property type="match status" value="1"/>
</dbReference>
<evidence type="ECO:0000256" key="2">
    <source>
        <dbReference type="ARBA" id="ARBA00005404"/>
    </source>
</evidence>
<accession>E6PI69</accession>
<dbReference type="InterPro" id="IPR000283">
    <property type="entry name" value="NADH_UbQ_OxRdtase_75kDa_su_CS"/>
</dbReference>
<evidence type="ECO:0000259" key="13">
    <source>
        <dbReference type="PROSITE" id="PS51085"/>
    </source>
</evidence>
<keyword evidence="5" id="KW-0874">Quinone</keyword>
<comment type="caution">
    <text evidence="16">The sequence shown here is derived from an EMBL/GenBank/DDBJ whole genome shotgun (WGS) entry which is preliminary data.</text>
</comment>
<dbReference type="PROSITE" id="PS51669">
    <property type="entry name" value="4FE4S_MOW_BIS_MGD"/>
    <property type="match status" value="1"/>
</dbReference>
<dbReference type="CDD" id="cd00207">
    <property type="entry name" value="fer2"/>
    <property type="match status" value="1"/>
</dbReference>
<evidence type="ECO:0000256" key="4">
    <source>
        <dbReference type="ARBA" id="ARBA00022714"/>
    </source>
</evidence>
<dbReference type="PROSITE" id="PS00643">
    <property type="entry name" value="COMPLEX1_75K_3"/>
    <property type="match status" value="1"/>
</dbReference>
<dbReference type="SUPFAM" id="SSF54862">
    <property type="entry name" value="4Fe-4S ferredoxins"/>
    <property type="match status" value="1"/>
</dbReference>
<name>E6PI69_9ZZZZ</name>
<comment type="cofactor">
    <cofactor evidence="1">
        <name>[4Fe-4S] cluster</name>
        <dbReference type="ChEBI" id="CHEBI:49883"/>
    </cofactor>
</comment>
<dbReference type="InterPro" id="IPR054351">
    <property type="entry name" value="NADH_UbQ_OxRdtase_ferredoxin"/>
</dbReference>
<dbReference type="FunFam" id="3.10.20.740:FF:000001">
    <property type="entry name" value="NADH-quinone oxidoreductase subunit G"/>
    <property type="match status" value="1"/>
</dbReference>
<gene>
    <name evidence="16" type="primary">nuoG</name>
    <name evidence="16" type="ORF">CARN1_0639</name>
</gene>
<dbReference type="PROSITE" id="PS00642">
    <property type="entry name" value="COMPLEX1_75K_2"/>
    <property type="match status" value="1"/>
</dbReference>
<dbReference type="InterPro" id="IPR009010">
    <property type="entry name" value="Asp_de-COase-like_dom_sf"/>
</dbReference>
<dbReference type="GO" id="GO:0008137">
    <property type="term" value="F:NADH dehydrogenase (ubiquinone) activity"/>
    <property type="evidence" value="ECO:0007669"/>
    <property type="project" value="InterPro"/>
</dbReference>
<reference evidence="16" key="1">
    <citation type="submission" date="2009-10" db="EMBL/GenBank/DDBJ databases">
        <title>Diversity of trophic interactions inside an arsenic-rich microbial ecosystem.</title>
        <authorList>
            <person name="Bertin P.N."/>
            <person name="Heinrich-Salmeron A."/>
            <person name="Pelletier E."/>
            <person name="Goulhen-Chollet F."/>
            <person name="Arsene-Ploetze F."/>
            <person name="Gallien S."/>
            <person name="Calteau A."/>
            <person name="Vallenet D."/>
            <person name="Casiot C."/>
            <person name="Chane-Woon-Ming B."/>
            <person name="Giloteaux L."/>
            <person name="Barakat M."/>
            <person name="Bonnefoy V."/>
            <person name="Bruneel O."/>
            <person name="Chandler M."/>
            <person name="Cleiss J."/>
            <person name="Duran R."/>
            <person name="Elbaz-Poulichet F."/>
            <person name="Fonknechten N."/>
            <person name="Lauga B."/>
            <person name="Mornico D."/>
            <person name="Ortet P."/>
            <person name="Schaeffer C."/>
            <person name="Siguier P."/>
            <person name="Alexander Thil Smith A."/>
            <person name="Van Dorsselaer A."/>
            <person name="Weissenbach J."/>
            <person name="Medigue C."/>
            <person name="Le Paslier D."/>
        </authorList>
    </citation>
    <scope>NUCLEOTIDE SEQUENCE</scope>
</reference>
<evidence type="ECO:0000259" key="15">
    <source>
        <dbReference type="PROSITE" id="PS51839"/>
    </source>
</evidence>
<keyword evidence="6" id="KW-0479">Metal-binding</keyword>
<comment type="cofactor">
    <cofactor evidence="12">
        <name>[2Fe-2S] cluster</name>
        <dbReference type="ChEBI" id="CHEBI:190135"/>
    </cofactor>
</comment>
<dbReference type="GO" id="GO:0051537">
    <property type="term" value="F:2 iron, 2 sulfur cluster binding"/>
    <property type="evidence" value="ECO:0007669"/>
    <property type="project" value="UniProtKB-KW"/>
</dbReference>
<keyword evidence="8" id="KW-0408">Iron</keyword>
<dbReference type="Pfam" id="PF10588">
    <property type="entry name" value="NADH-G_4Fe-4S_3"/>
    <property type="match status" value="1"/>
</dbReference>
<dbReference type="PROSITE" id="PS00641">
    <property type="entry name" value="COMPLEX1_75K_1"/>
    <property type="match status" value="1"/>
</dbReference>
<dbReference type="GO" id="GO:0051539">
    <property type="term" value="F:4 iron, 4 sulfur cluster binding"/>
    <property type="evidence" value="ECO:0007669"/>
    <property type="project" value="UniProtKB-KW"/>
</dbReference>
<evidence type="ECO:0000256" key="1">
    <source>
        <dbReference type="ARBA" id="ARBA00001966"/>
    </source>
</evidence>
<evidence type="ECO:0000259" key="14">
    <source>
        <dbReference type="PROSITE" id="PS51669"/>
    </source>
</evidence>
<keyword evidence="10" id="KW-0520">NAD</keyword>
<dbReference type="SMART" id="SM00929">
    <property type="entry name" value="NADH-G_4Fe-4S_3"/>
    <property type="match status" value="1"/>
</dbReference>
<dbReference type="Gene3D" id="3.40.228.10">
    <property type="entry name" value="Dimethylsulfoxide Reductase, domain 2"/>
    <property type="match status" value="1"/>
</dbReference>
<dbReference type="PROSITE" id="PS51839">
    <property type="entry name" value="4FE4S_HC3"/>
    <property type="match status" value="1"/>
</dbReference>
<dbReference type="CDD" id="cd00368">
    <property type="entry name" value="Molybdopterin-Binding"/>
    <property type="match status" value="1"/>
</dbReference>
<dbReference type="Pfam" id="PF13510">
    <property type="entry name" value="Fer2_4"/>
    <property type="match status" value="1"/>
</dbReference>
<dbReference type="InterPro" id="IPR027467">
    <property type="entry name" value="MopterinOxRdtase_cofactor_BS"/>
</dbReference>
<dbReference type="SUPFAM" id="SSF50692">
    <property type="entry name" value="ADC-like"/>
    <property type="match status" value="1"/>
</dbReference>